<sequence length="170" mass="19671">MKNFIITTITLFLSGCTSIVVHEGFMEADGHDGDVRTEMVTPLYAGTTSDLSGIINMPKEMIEEGEAVYVPLFIIVAIIDTPLSFIADTLYLPSDIAYWKTWSKYQDSETEENRTEENRTEENRTEENRTEENRTEENRTEENRTEENRTEENRNLNQKPKSQKANHELQ</sequence>
<dbReference type="RefSeq" id="WP_274149240.1">
    <property type="nucleotide sequence ID" value="NZ_CP117811.1"/>
</dbReference>
<feature type="compositionally biased region" description="Basic and acidic residues" evidence="1">
    <location>
        <begin position="111"/>
        <end position="154"/>
    </location>
</feature>
<dbReference type="InterPro" id="IPR010780">
    <property type="entry name" value="DUF1375"/>
</dbReference>
<keyword evidence="3" id="KW-1185">Reference proteome</keyword>
<evidence type="ECO:0000313" key="2">
    <source>
        <dbReference type="EMBL" id="WDE95576.1"/>
    </source>
</evidence>
<evidence type="ECO:0000256" key="1">
    <source>
        <dbReference type="SAM" id="MobiDB-lite"/>
    </source>
</evidence>
<organism evidence="2 3">
    <name type="scientific">Lentisphaera profundi</name>
    <dbReference type="NCBI Taxonomy" id="1658616"/>
    <lineage>
        <taxon>Bacteria</taxon>
        <taxon>Pseudomonadati</taxon>
        <taxon>Lentisphaerota</taxon>
        <taxon>Lentisphaeria</taxon>
        <taxon>Lentisphaerales</taxon>
        <taxon>Lentisphaeraceae</taxon>
        <taxon>Lentisphaera</taxon>
    </lineage>
</organism>
<protein>
    <recommendedName>
        <fullName evidence="4">YceK/YidQ family lipoprotein</fullName>
    </recommendedName>
</protein>
<reference evidence="2 3" key="1">
    <citation type="submission" date="2023-02" db="EMBL/GenBank/DDBJ databases">
        <title>Genome sequence of Lentisphaera profundi SAORIC-696.</title>
        <authorList>
            <person name="Kim e."/>
            <person name="Cho J.-C."/>
            <person name="Choi A."/>
            <person name="Kang I."/>
        </authorList>
    </citation>
    <scope>NUCLEOTIDE SEQUENCE [LARGE SCALE GENOMIC DNA]</scope>
    <source>
        <strain evidence="2 3">SAORIC-696</strain>
    </source>
</reference>
<proteinExistence type="predicted"/>
<gene>
    <name evidence="2" type="ORF">PQO03_07565</name>
</gene>
<name>A0ABY7VRU2_9BACT</name>
<dbReference type="PROSITE" id="PS51257">
    <property type="entry name" value="PROKAR_LIPOPROTEIN"/>
    <property type="match status" value="1"/>
</dbReference>
<feature type="region of interest" description="Disordered" evidence="1">
    <location>
        <begin position="106"/>
        <end position="170"/>
    </location>
</feature>
<dbReference type="Pfam" id="PF07119">
    <property type="entry name" value="DUF1375"/>
    <property type="match status" value="1"/>
</dbReference>
<dbReference type="EMBL" id="CP117811">
    <property type="protein sequence ID" value="WDE95576.1"/>
    <property type="molecule type" value="Genomic_DNA"/>
</dbReference>
<accession>A0ABY7VRU2</accession>
<dbReference type="Proteomes" id="UP001214250">
    <property type="component" value="Chromosome 1"/>
</dbReference>
<evidence type="ECO:0000313" key="3">
    <source>
        <dbReference type="Proteomes" id="UP001214250"/>
    </source>
</evidence>
<evidence type="ECO:0008006" key="4">
    <source>
        <dbReference type="Google" id="ProtNLM"/>
    </source>
</evidence>